<evidence type="ECO:0000313" key="18">
    <source>
        <dbReference type="EMBL" id="KAF3427690.1"/>
    </source>
</evidence>
<evidence type="ECO:0000259" key="17">
    <source>
        <dbReference type="PROSITE" id="PS50011"/>
    </source>
</evidence>
<evidence type="ECO:0000256" key="12">
    <source>
        <dbReference type="ARBA" id="ARBA00023306"/>
    </source>
</evidence>
<dbReference type="GO" id="GO:0007095">
    <property type="term" value="P:mitotic G2 DNA damage checkpoint signaling"/>
    <property type="evidence" value="ECO:0007669"/>
    <property type="project" value="TreeGrafter"/>
</dbReference>
<evidence type="ECO:0000256" key="10">
    <source>
        <dbReference type="ARBA" id="ARBA00022840"/>
    </source>
</evidence>
<evidence type="ECO:0000256" key="16">
    <source>
        <dbReference type="SAM" id="MobiDB-lite"/>
    </source>
</evidence>
<feature type="compositionally biased region" description="Basic and acidic residues" evidence="16">
    <location>
        <begin position="69"/>
        <end position="226"/>
    </location>
</feature>
<feature type="compositionally biased region" description="Low complexity" evidence="16">
    <location>
        <begin position="34"/>
        <end position="43"/>
    </location>
</feature>
<keyword evidence="19" id="KW-1185">Reference proteome</keyword>
<dbReference type="InterPro" id="IPR012674">
    <property type="entry name" value="Calycin"/>
</dbReference>
<dbReference type="Gene3D" id="2.40.128.20">
    <property type="match status" value="1"/>
</dbReference>
<dbReference type="GO" id="GO:0006869">
    <property type="term" value="P:lipid transport"/>
    <property type="evidence" value="ECO:0007669"/>
    <property type="project" value="InterPro"/>
</dbReference>
<keyword evidence="8" id="KW-0498">Mitosis</keyword>
<dbReference type="InterPro" id="IPR050108">
    <property type="entry name" value="CDK"/>
</dbReference>
<keyword evidence="3" id="KW-0723">Serine/threonine-protein kinase</keyword>
<dbReference type="GO" id="GO:0008289">
    <property type="term" value="F:lipid binding"/>
    <property type="evidence" value="ECO:0007669"/>
    <property type="project" value="InterPro"/>
</dbReference>
<evidence type="ECO:0000313" key="19">
    <source>
        <dbReference type="Proteomes" id="UP000655588"/>
    </source>
</evidence>
<dbReference type="InterPro" id="IPR011009">
    <property type="entry name" value="Kinase-like_dom_sf"/>
</dbReference>
<reference evidence="18" key="1">
    <citation type="submission" date="2019-11" db="EMBL/GenBank/DDBJ databases">
        <title>The nuclear and mitochondrial genomes of Frieseomelitta varia - a highly eusocial stingless bee (Meliponini) with a permanently sterile worker caste.</title>
        <authorList>
            <person name="Freitas F.C.P."/>
            <person name="Lourenco A.P."/>
            <person name="Nunes F.M.F."/>
            <person name="Paschoal A.R."/>
            <person name="Abreu F.C.P."/>
            <person name="Barbin F.O."/>
            <person name="Bataglia L."/>
            <person name="Cardoso-Junior C.A.M."/>
            <person name="Cervoni M.S."/>
            <person name="Silva S.R."/>
            <person name="Dalarmi F."/>
            <person name="Del Lama M.A."/>
            <person name="Depintor T.S."/>
            <person name="Ferreira K.M."/>
            <person name="Goria P.S."/>
            <person name="Jaskot M.C."/>
            <person name="Lago D.C."/>
            <person name="Luna-Lucena D."/>
            <person name="Moda L.M."/>
            <person name="Nascimento L."/>
            <person name="Pedrino M."/>
            <person name="Rabico F.O."/>
            <person name="Sanches F.C."/>
            <person name="Santos D.E."/>
            <person name="Santos C.G."/>
            <person name="Vieira J."/>
            <person name="Lopes T.F."/>
            <person name="Barchuk A.R."/>
            <person name="Hartfelder K."/>
            <person name="Simoes Z.L.P."/>
            <person name="Bitondi M.M.G."/>
            <person name="Pinheiro D.G."/>
        </authorList>
    </citation>
    <scope>NUCLEOTIDE SEQUENCE</scope>
    <source>
        <strain evidence="18">USP_RPSP 00005682</strain>
        <tissue evidence="18">Whole individual</tissue>
    </source>
</reference>
<dbReference type="FunFam" id="1.10.510.10:FF:000706">
    <property type="entry name" value="Cyclin-dependent kinase 1"/>
    <property type="match status" value="1"/>
</dbReference>
<dbReference type="InterPro" id="IPR000719">
    <property type="entry name" value="Prot_kinase_dom"/>
</dbReference>
<dbReference type="SMART" id="SM00220">
    <property type="entry name" value="S_TKc"/>
    <property type="match status" value="1"/>
</dbReference>
<dbReference type="GO" id="GO:0042246">
    <property type="term" value="P:tissue regeneration"/>
    <property type="evidence" value="ECO:0007669"/>
    <property type="project" value="InterPro"/>
</dbReference>
<evidence type="ECO:0000256" key="13">
    <source>
        <dbReference type="ARBA" id="ARBA00047811"/>
    </source>
</evidence>
<comment type="catalytic activity">
    <reaction evidence="14">
        <text>L-seryl-[protein] + ATP = O-phospho-L-seryl-[protein] + ADP + H(+)</text>
        <dbReference type="Rhea" id="RHEA:17989"/>
        <dbReference type="Rhea" id="RHEA-COMP:9863"/>
        <dbReference type="Rhea" id="RHEA-COMP:11604"/>
        <dbReference type="ChEBI" id="CHEBI:15378"/>
        <dbReference type="ChEBI" id="CHEBI:29999"/>
        <dbReference type="ChEBI" id="CHEBI:30616"/>
        <dbReference type="ChEBI" id="CHEBI:83421"/>
        <dbReference type="ChEBI" id="CHEBI:456216"/>
        <dbReference type="EC" id="2.7.11.22"/>
    </reaction>
</comment>
<feature type="region of interest" description="Disordered" evidence="16">
    <location>
        <begin position="1"/>
        <end position="233"/>
    </location>
</feature>
<dbReference type="AlphaFoldDB" id="A0A833VXT3"/>
<dbReference type="GO" id="GO:0051301">
    <property type="term" value="P:cell division"/>
    <property type="evidence" value="ECO:0007669"/>
    <property type="project" value="UniProtKB-KW"/>
</dbReference>
<name>A0A833VXT3_9HYME</name>
<dbReference type="GO" id="GO:0008353">
    <property type="term" value="F:RNA polymerase II CTD heptapeptide repeat kinase activity"/>
    <property type="evidence" value="ECO:0007669"/>
    <property type="project" value="UniProtKB-EC"/>
</dbReference>
<comment type="caution">
    <text evidence="18">The sequence shown here is derived from an EMBL/GenBank/DDBJ whole genome shotgun (WGS) entry which is preliminary data.</text>
</comment>
<comment type="catalytic activity">
    <reaction evidence="13">
        <text>L-threonyl-[protein] + ATP = O-phospho-L-threonyl-[protein] + ADP + H(+)</text>
        <dbReference type="Rhea" id="RHEA:46608"/>
        <dbReference type="Rhea" id="RHEA-COMP:11060"/>
        <dbReference type="Rhea" id="RHEA-COMP:11605"/>
        <dbReference type="ChEBI" id="CHEBI:15378"/>
        <dbReference type="ChEBI" id="CHEBI:30013"/>
        <dbReference type="ChEBI" id="CHEBI:30616"/>
        <dbReference type="ChEBI" id="CHEBI:61977"/>
        <dbReference type="ChEBI" id="CHEBI:456216"/>
        <dbReference type="EC" id="2.7.11.22"/>
    </reaction>
</comment>
<dbReference type="Proteomes" id="UP000655588">
    <property type="component" value="Unassembled WGS sequence"/>
</dbReference>
<comment type="catalytic activity">
    <reaction evidence="15">
        <text>[DNA-directed RNA polymerase] + ATP = phospho-[DNA-directed RNA polymerase] + ADP + H(+)</text>
        <dbReference type="Rhea" id="RHEA:10216"/>
        <dbReference type="Rhea" id="RHEA-COMP:11321"/>
        <dbReference type="Rhea" id="RHEA-COMP:11322"/>
        <dbReference type="ChEBI" id="CHEBI:15378"/>
        <dbReference type="ChEBI" id="CHEBI:30616"/>
        <dbReference type="ChEBI" id="CHEBI:43176"/>
        <dbReference type="ChEBI" id="CHEBI:68546"/>
        <dbReference type="ChEBI" id="CHEBI:456216"/>
        <dbReference type="EC" id="2.7.11.23"/>
    </reaction>
</comment>
<keyword evidence="11" id="KW-0539">Nucleus</keyword>
<dbReference type="PROSITE" id="PS00213">
    <property type="entry name" value="LIPOCALIN"/>
    <property type="match status" value="1"/>
</dbReference>
<keyword evidence="4" id="KW-0597">Phosphoprotein</keyword>
<dbReference type="GO" id="GO:0007420">
    <property type="term" value="P:brain development"/>
    <property type="evidence" value="ECO:0007669"/>
    <property type="project" value="InterPro"/>
</dbReference>
<dbReference type="PROSITE" id="PS00108">
    <property type="entry name" value="PROTEIN_KINASE_ST"/>
    <property type="match status" value="1"/>
</dbReference>
<accession>A0A833VXT3</accession>
<evidence type="ECO:0000256" key="3">
    <source>
        <dbReference type="ARBA" id="ARBA00022527"/>
    </source>
</evidence>
<dbReference type="EMBL" id="WNWW01000248">
    <property type="protein sequence ID" value="KAF3427690.1"/>
    <property type="molecule type" value="Genomic_DNA"/>
</dbReference>
<dbReference type="GO" id="GO:0005634">
    <property type="term" value="C:nucleus"/>
    <property type="evidence" value="ECO:0007669"/>
    <property type="project" value="UniProtKB-SubCell"/>
</dbReference>
<evidence type="ECO:0000256" key="6">
    <source>
        <dbReference type="ARBA" id="ARBA00022679"/>
    </source>
</evidence>
<dbReference type="PROSITE" id="PS50011">
    <property type="entry name" value="PROTEIN_KINASE_DOM"/>
    <property type="match status" value="1"/>
</dbReference>
<keyword evidence="12" id="KW-0131">Cell cycle</keyword>
<dbReference type="PRINTS" id="PR01219">
    <property type="entry name" value="APOLIPOPROTD"/>
</dbReference>
<dbReference type="GO" id="GO:0090068">
    <property type="term" value="P:positive regulation of cell cycle process"/>
    <property type="evidence" value="ECO:0007669"/>
    <property type="project" value="UniProtKB-ARBA"/>
</dbReference>
<evidence type="ECO:0000256" key="4">
    <source>
        <dbReference type="ARBA" id="ARBA00022553"/>
    </source>
</evidence>
<dbReference type="InterPro" id="IPR002969">
    <property type="entry name" value="ApolipopD"/>
</dbReference>
<evidence type="ECO:0000256" key="8">
    <source>
        <dbReference type="ARBA" id="ARBA00022776"/>
    </source>
</evidence>
<sequence length="863" mass="99489">MNIVSKIPYGMHGDTSKRASDANYDPVQMDMSEESNNNNSSRESSSERAHSPTAQSKADSSRILPSPSDQRRSDHENHTANSKDEHKRGDRSDRSRHTNDKGRRPSYDDRRQRESSHRDRDIKRSRDDDRKSRDDDKKKEKSSLGSSRDEKNDDKEKSDKDHHYRDDRRDRNRDRNDRDRRRDRDRDRDRRHSRDDRSKDRYRDDRSNYHKEKDRARSRSRSRDRAPPLFRTMSYREEKGRNKLAQLEKLGIELKAPEGDTVTPGVQNEQNYYNPLATATQGKYAEQIQKRKLLWANKSNITVKEIFIGTYGVVYKGKHKKTGEIVAMKKIRLESDDEGIPSTAIREISLLKELPHPNVVKLIDVLMEETRLYLIFEYLTMDLKKYMDSLGNGKLMEPQMVKSYLYQITRATLFCHKRRILHRDLKPQNLLIDKSGLIKVADFGLGRAFGIPVRVYTHEVVTLWYRAPEILLGANRYSCAIDIWSIGCIFAEMATKKPLFQGDSEIDQLFRIFRILRTPTEEIWPGVTQLSDYKATFPNWITNNLESQVKTLDADGLDLLQMMLIYDPVHRISARAALQHPYFNDLDISKLPRMKTLSLLTFLLGCFILARAHTYHMGACPIVEPMSGFQMNKFLGVWYVIQKTSTASKCITYNYTRGEEPGEYVITQDSDHPVLGLTPLKHEYHYTGELTVPEPSTPARMQVRFPLSIAGSASHVVFATDYVNYAGIFTCQKLTFAHRQSATILSRHRELDKQSVDNLRQMLTYYGVDPFDLSIISQSGCPHGNNTLDINVDPNTFSAENLGNVVRKAGEKLGDGVQWVANTGSKVYHKLTGSEEKSTSKPEENTRAAITKNYETNEVEWIP</sequence>
<keyword evidence="5" id="KW-0132">Cell division</keyword>
<dbReference type="PANTHER" id="PTHR24056:SF334">
    <property type="entry name" value="CYCLIN-DEPENDENT KINASE 1"/>
    <property type="match status" value="1"/>
</dbReference>
<dbReference type="GO" id="GO:0051446">
    <property type="term" value="P:positive regulation of meiotic cell cycle"/>
    <property type="evidence" value="ECO:0007669"/>
    <property type="project" value="UniProtKB-ARBA"/>
</dbReference>
<evidence type="ECO:0000256" key="2">
    <source>
        <dbReference type="ARBA" id="ARBA00006485"/>
    </source>
</evidence>
<organism evidence="18 19">
    <name type="scientific">Frieseomelitta varia</name>
    <dbReference type="NCBI Taxonomy" id="561572"/>
    <lineage>
        <taxon>Eukaryota</taxon>
        <taxon>Metazoa</taxon>
        <taxon>Ecdysozoa</taxon>
        <taxon>Arthropoda</taxon>
        <taxon>Hexapoda</taxon>
        <taxon>Insecta</taxon>
        <taxon>Pterygota</taxon>
        <taxon>Neoptera</taxon>
        <taxon>Endopterygota</taxon>
        <taxon>Hymenoptera</taxon>
        <taxon>Apocrita</taxon>
        <taxon>Aculeata</taxon>
        <taxon>Apoidea</taxon>
        <taxon>Anthophila</taxon>
        <taxon>Apidae</taxon>
        <taxon>Frieseomelitta</taxon>
    </lineage>
</organism>
<protein>
    <recommendedName>
        <fullName evidence="17">Protein kinase domain-containing protein</fullName>
    </recommendedName>
</protein>
<evidence type="ECO:0000256" key="15">
    <source>
        <dbReference type="ARBA" id="ARBA00049280"/>
    </source>
</evidence>
<dbReference type="SUPFAM" id="SSF50814">
    <property type="entry name" value="Lipocalins"/>
    <property type="match status" value="1"/>
</dbReference>
<dbReference type="GO" id="GO:0005524">
    <property type="term" value="F:ATP binding"/>
    <property type="evidence" value="ECO:0007669"/>
    <property type="project" value="UniProtKB-KW"/>
</dbReference>
<keyword evidence="7" id="KW-0547">Nucleotide-binding</keyword>
<proteinExistence type="inferred from homology"/>
<dbReference type="SUPFAM" id="SSF56112">
    <property type="entry name" value="Protein kinase-like (PK-like)"/>
    <property type="match status" value="1"/>
</dbReference>
<comment type="subcellular location">
    <subcellularLocation>
        <location evidence="1">Nucleus</location>
    </subcellularLocation>
</comment>
<dbReference type="GO" id="GO:0000086">
    <property type="term" value="P:G2/M transition of mitotic cell cycle"/>
    <property type="evidence" value="ECO:0007669"/>
    <property type="project" value="TreeGrafter"/>
</dbReference>
<dbReference type="Pfam" id="PF00069">
    <property type="entry name" value="Pkinase"/>
    <property type="match status" value="1"/>
</dbReference>
<feature type="domain" description="Protein kinase" evidence="17">
    <location>
        <begin position="300"/>
        <end position="583"/>
    </location>
</feature>
<keyword evidence="10" id="KW-0067">ATP-binding</keyword>
<dbReference type="InterPro" id="IPR008271">
    <property type="entry name" value="Ser/Thr_kinase_AS"/>
</dbReference>
<dbReference type="Gene3D" id="3.30.200.20">
    <property type="entry name" value="Phosphorylase Kinase, domain 1"/>
    <property type="match status" value="1"/>
</dbReference>
<dbReference type="InterPro" id="IPR022272">
    <property type="entry name" value="Lipocalin_CS"/>
</dbReference>
<evidence type="ECO:0000256" key="7">
    <source>
        <dbReference type="ARBA" id="ARBA00022741"/>
    </source>
</evidence>
<keyword evidence="6" id="KW-0808">Transferase</keyword>
<gene>
    <name evidence="18" type="ORF">E2986_13875</name>
</gene>
<dbReference type="PANTHER" id="PTHR24056">
    <property type="entry name" value="CELL DIVISION PROTEIN KINASE"/>
    <property type="match status" value="1"/>
</dbReference>
<evidence type="ECO:0000256" key="9">
    <source>
        <dbReference type="ARBA" id="ARBA00022777"/>
    </source>
</evidence>
<keyword evidence="9" id="KW-0418">Kinase</keyword>
<dbReference type="FunFam" id="3.30.200.20:FF:000927">
    <property type="entry name" value="Cyclin-dependent kinase 2"/>
    <property type="match status" value="1"/>
</dbReference>
<dbReference type="GO" id="GO:0004693">
    <property type="term" value="F:cyclin-dependent protein serine/threonine kinase activity"/>
    <property type="evidence" value="ECO:0007669"/>
    <property type="project" value="UniProtKB-EC"/>
</dbReference>
<evidence type="ECO:0000256" key="1">
    <source>
        <dbReference type="ARBA" id="ARBA00004123"/>
    </source>
</evidence>
<evidence type="ECO:0000256" key="11">
    <source>
        <dbReference type="ARBA" id="ARBA00023242"/>
    </source>
</evidence>
<comment type="similarity">
    <text evidence="2">Belongs to the protein kinase superfamily. CMGC Ser/Thr protein kinase family. CDC2/CDKX subfamily.</text>
</comment>
<evidence type="ECO:0000256" key="5">
    <source>
        <dbReference type="ARBA" id="ARBA00022618"/>
    </source>
</evidence>
<dbReference type="Gene3D" id="1.10.510.10">
    <property type="entry name" value="Transferase(Phosphotransferase) domain 1"/>
    <property type="match status" value="1"/>
</dbReference>
<evidence type="ECO:0000256" key="14">
    <source>
        <dbReference type="ARBA" id="ARBA00048367"/>
    </source>
</evidence>